<feature type="domain" description="Tyr recombinase" evidence="5">
    <location>
        <begin position="181"/>
        <end position="361"/>
    </location>
</feature>
<protein>
    <submittedName>
        <fullName evidence="6">Site-specific integrase</fullName>
    </submittedName>
</protein>
<comment type="similarity">
    <text evidence="1">Belongs to the 'phage' integrase family.</text>
</comment>
<keyword evidence="4" id="KW-0233">DNA recombination</keyword>
<keyword evidence="3" id="KW-0238">DNA-binding</keyword>
<dbReference type="GO" id="GO:0003677">
    <property type="term" value="F:DNA binding"/>
    <property type="evidence" value="ECO:0007669"/>
    <property type="project" value="UniProtKB-KW"/>
</dbReference>
<dbReference type="RefSeq" id="WP_211633091.1">
    <property type="nucleotide sequence ID" value="NZ_CP073100.1"/>
</dbReference>
<dbReference type="Proteomes" id="UP000676169">
    <property type="component" value="Chromosome"/>
</dbReference>
<dbReference type="EMBL" id="CP073100">
    <property type="protein sequence ID" value="QUE52282.1"/>
    <property type="molecule type" value="Genomic_DNA"/>
</dbReference>
<dbReference type="InterPro" id="IPR010998">
    <property type="entry name" value="Integrase_recombinase_N"/>
</dbReference>
<reference evidence="6" key="1">
    <citation type="submission" date="2021-04" db="EMBL/GenBank/DDBJ databases">
        <title>Luteolibacter sp. 32A isolated from the skin of an Anderson's salamander (Ambystoma andersonii).</title>
        <authorList>
            <person name="Spergser J."/>
            <person name="Busse H.-J."/>
        </authorList>
    </citation>
    <scope>NUCLEOTIDE SEQUENCE</scope>
    <source>
        <strain evidence="6">32A</strain>
    </source>
</reference>
<dbReference type="Pfam" id="PF00589">
    <property type="entry name" value="Phage_integrase"/>
    <property type="match status" value="1"/>
</dbReference>
<dbReference type="KEGG" id="lamb:KBB96_05160"/>
<dbReference type="GO" id="GO:0006310">
    <property type="term" value="P:DNA recombination"/>
    <property type="evidence" value="ECO:0007669"/>
    <property type="project" value="UniProtKB-KW"/>
</dbReference>
<evidence type="ECO:0000256" key="3">
    <source>
        <dbReference type="ARBA" id="ARBA00023125"/>
    </source>
</evidence>
<evidence type="ECO:0000256" key="2">
    <source>
        <dbReference type="ARBA" id="ARBA00022908"/>
    </source>
</evidence>
<keyword evidence="7" id="KW-1185">Reference proteome</keyword>
<accession>A0A975J1G3</accession>
<organism evidence="6 7">
    <name type="scientific">Luteolibacter ambystomatis</name>
    <dbReference type="NCBI Taxonomy" id="2824561"/>
    <lineage>
        <taxon>Bacteria</taxon>
        <taxon>Pseudomonadati</taxon>
        <taxon>Verrucomicrobiota</taxon>
        <taxon>Verrucomicrobiia</taxon>
        <taxon>Verrucomicrobiales</taxon>
        <taxon>Verrucomicrobiaceae</taxon>
        <taxon>Luteolibacter</taxon>
    </lineage>
</organism>
<dbReference type="InterPro" id="IPR011010">
    <property type="entry name" value="DNA_brk_join_enz"/>
</dbReference>
<dbReference type="Gene3D" id="1.10.150.130">
    <property type="match status" value="1"/>
</dbReference>
<dbReference type="AlphaFoldDB" id="A0A975J1G3"/>
<evidence type="ECO:0000256" key="4">
    <source>
        <dbReference type="ARBA" id="ARBA00023172"/>
    </source>
</evidence>
<dbReference type="PANTHER" id="PTHR30629:SF2">
    <property type="entry name" value="PROPHAGE INTEGRASE INTS-RELATED"/>
    <property type="match status" value="1"/>
</dbReference>
<sequence length="367" mass="40897">MKPKPKTWTPTKVQQLYRHSSGTFYARMKVGGKPTWRSLKTDLLSVAKAELEKALNSETAREEMHGNELVSPRMTIGEAKTIRLKEIENDASLKSGTRHYWRQVATSLSRSWPGMDDMEARKITPAMCQDWAGRFAKSTSATRYNNAVSLLRQFFEVSMKHGARATNPALQVKRLKPRSKDLASKLPTKELFAKWIGAIRGAGGRFSQDAGDFVEGLAYTGVRKGEAACISLADIDEVREEIIVRGDPDEGTKNSQIRRVPINAAMKELIAKIKARRGAEELKAPLFRVNEAQKSMDHAAKKVGMKRITHHDLRHYFATICIESGVDVPTVSKWLGHLDGGALAMKTYGHLRNEHSRAAAKKVSFAA</sequence>
<dbReference type="InterPro" id="IPR013762">
    <property type="entry name" value="Integrase-like_cat_sf"/>
</dbReference>
<dbReference type="GO" id="GO:0015074">
    <property type="term" value="P:DNA integration"/>
    <property type="evidence" value="ECO:0007669"/>
    <property type="project" value="UniProtKB-KW"/>
</dbReference>
<dbReference type="CDD" id="cd01189">
    <property type="entry name" value="INT_ICEBs1_C_like"/>
    <property type="match status" value="1"/>
</dbReference>
<dbReference type="PANTHER" id="PTHR30629">
    <property type="entry name" value="PROPHAGE INTEGRASE"/>
    <property type="match status" value="1"/>
</dbReference>
<proteinExistence type="inferred from homology"/>
<dbReference type="Gene3D" id="1.10.443.10">
    <property type="entry name" value="Intergrase catalytic core"/>
    <property type="match status" value="1"/>
</dbReference>
<name>A0A975J1G3_9BACT</name>
<dbReference type="PROSITE" id="PS51898">
    <property type="entry name" value="TYR_RECOMBINASE"/>
    <property type="match status" value="1"/>
</dbReference>
<evidence type="ECO:0000256" key="1">
    <source>
        <dbReference type="ARBA" id="ARBA00008857"/>
    </source>
</evidence>
<dbReference type="InterPro" id="IPR050808">
    <property type="entry name" value="Phage_Integrase"/>
</dbReference>
<evidence type="ECO:0000259" key="5">
    <source>
        <dbReference type="PROSITE" id="PS51898"/>
    </source>
</evidence>
<dbReference type="InterPro" id="IPR002104">
    <property type="entry name" value="Integrase_catalytic"/>
</dbReference>
<dbReference type="SUPFAM" id="SSF56349">
    <property type="entry name" value="DNA breaking-rejoining enzymes"/>
    <property type="match status" value="1"/>
</dbReference>
<gene>
    <name evidence="6" type="ORF">KBB96_05160</name>
</gene>
<keyword evidence="2" id="KW-0229">DNA integration</keyword>
<evidence type="ECO:0000313" key="6">
    <source>
        <dbReference type="EMBL" id="QUE52282.1"/>
    </source>
</evidence>
<evidence type="ECO:0000313" key="7">
    <source>
        <dbReference type="Proteomes" id="UP000676169"/>
    </source>
</evidence>